<keyword evidence="2" id="KW-0812">Transmembrane</keyword>
<gene>
    <name evidence="4" type="ORF">K4A83_03925</name>
</gene>
<accession>A0ABT3L363</accession>
<organism evidence="4 5">
    <name type="scientific">Spirulina subsalsa FACHB-351</name>
    <dbReference type="NCBI Taxonomy" id="234711"/>
    <lineage>
        <taxon>Bacteria</taxon>
        <taxon>Bacillati</taxon>
        <taxon>Cyanobacteriota</taxon>
        <taxon>Cyanophyceae</taxon>
        <taxon>Spirulinales</taxon>
        <taxon>Spirulinaceae</taxon>
        <taxon>Spirulina</taxon>
    </lineage>
</organism>
<keyword evidence="2" id="KW-0472">Membrane</keyword>
<name>A0ABT3L363_9CYAN</name>
<feature type="compositionally biased region" description="Polar residues" evidence="1">
    <location>
        <begin position="169"/>
        <end position="178"/>
    </location>
</feature>
<dbReference type="Gene3D" id="1.10.101.10">
    <property type="entry name" value="PGBD-like superfamily/PGBD"/>
    <property type="match status" value="1"/>
</dbReference>
<feature type="region of interest" description="Disordered" evidence="1">
    <location>
        <begin position="112"/>
        <end position="255"/>
    </location>
</feature>
<sequence>MQPHNFPSNPSSVGPALGHDRFAPLMAQNTLEEALEPQYRPEVAPHTILENYGGMILLSLLMLLLMVFLLLKRQVRELRFGIVTTLLIGIALPIILTVQITTDLLEGASRVAEESNGLEGGTVQEVDSSPLEAEETTPEPEIEEASQEDEEIVVEETEEATESPSPVTQAPTTPSNGAVSAPLGTPSTASSDDGTLGATRTESESPRRTPPPTPSLGERATPTRTPPPRADSALSPSPRRSSSVGGTDFRRPMGDELRRQGILVRRGDRTSQVELIQRALTILGFYDDEIDGYFGPRTEIAVKQFQIRNNLLPDGIVGFSTCKVLQAQVPDLNIQCVSN</sequence>
<evidence type="ECO:0000256" key="1">
    <source>
        <dbReference type="SAM" id="MobiDB-lite"/>
    </source>
</evidence>
<reference evidence="4 5" key="1">
    <citation type="submission" date="2021-08" db="EMBL/GenBank/DDBJ databases">
        <title>Draft genome sequence of Spirulina subsalsa with high tolerance to salinity and hype-accumulation of phycocyanin.</title>
        <authorList>
            <person name="Pei H."/>
            <person name="Jiang L."/>
        </authorList>
    </citation>
    <scope>NUCLEOTIDE SEQUENCE [LARGE SCALE GENOMIC DNA]</scope>
    <source>
        <strain evidence="4 5">FACHB-351</strain>
    </source>
</reference>
<dbReference type="InterPro" id="IPR002477">
    <property type="entry name" value="Peptidoglycan-bd-like"/>
</dbReference>
<dbReference type="InterPro" id="IPR036366">
    <property type="entry name" value="PGBDSf"/>
</dbReference>
<feature type="compositionally biased region" description="Acidic residues" evidence="1">
    <location>
        <begin position="132"/>
        <end position="161"/>
    </location>
</feature>
<evidence type="ECO:0000256" key="2">
    <source>
        <dbReference type="SAM" id="Phobius"/>
    </source>
</evidence>
<comment type="caution">
    <text evidence="4">The sequence shown here is derived from an EMBL/GenBank/DDBJ whole genome shotgun (WGS) entry which is preliminary data.</text>
</comment>
<dbReference type="Proteomes" id="UP001526426">
    <property type="component" value="Unassembled WGS sequence"/>
</dbReference>
<dbReference type="SUPFAM" id="SSF47090">
    <property type="entry name" value="PGBD-like"/>
    <property type="match status" value="1"/>
</dbReference>
<dbReference type="EMBL" id="JAIHOM010000013">
    <property type="protein sequence ID" value="MCW6035425.1"/>
    <property type="molecule type" value="Genomic_DNA"/>
</dbReference>
<feature type="transmembrane region" description="Helical" evidence="2">
    <location>
        <begin position="52"/>
        <end position="71"/>
    </location>
</feature>
<evidence type="ECO:0000313" key="4">
    <source>
        <dbReference type="EMBL" id="MCW6035425.1"/>
    </source>
</evidence>
<proteinExistence type="predicted"/>
<feature type="domain" description="Peptidoglycan binding-like" evidence="3">
    <location>
        <begin position="271"/>
        <end position="325"/>
    </location>
</feature>
<keyword evidence="5" id="KW-1185">Reference proteome</keyword>
<keyword evidence="2" id="KW-1133">Transmembrane helix</keyword>
<feature type="compositionally biased region" description="Low complexity" evidence="1">
    <location>
        <begin position="230"/>
        <end position="243"/>
    </location>
</feature>
<dbReference type="RefSeq" id="WP_265263111.1">
    <property type="nucleotide sequence ID" value="NZ_JAIHOM010000013.1"/>
</dbReference>
<dbReference type="InterPro" id="IPR036365">
    <property type="entry name" value="PGBD-like_sf"/>
</dbReference>
<evidence type="ECO:0000313" key="5">
    <source>
        <dbReference type="Proteomes" id="UP001526426"/>
    </source>
</evidence>
<feature type="transmembrane region" description="Helical" evidence="2">
    <location>
        <begin position="78"/>
        <end position="96"/>
    </location>
</feature>
<evidence type="ECO:0000259" key="3">
    <source>
        <dbReference type="Pfam" id="PF01471"/>
    </source>
</evidence>
<protein>
    <submittedName>
        <fullName evidence="4">Peptidoglycan-binding protein</fullName>
    </submittedName>
</protein>
<dbReference type="Pfam" id="PF01471">
    <property type="entry name" value="PG_binding_1"/>
    <property type="match status" value="1"/>
</dbReference>